<dbReference type="SUPFAM" id="SSF56349">
    <property type="entry name" value="DNA breaking-rejoining enzymes"/>
    <property type="match status" value="1"/>
</dbReference>
<gene>
    <name evidence="6" type="ORF">ACFPFM_07980</name>
</gene>
<dbReference type="PANTHER" id="PTHR30629:SF2">
    <property type="entry name" value="PROPHAGE INTEGRASE INTS-RELATED"/>
    <property type="match status" value="1"/>
</dbReference>
<evidence type="ECO:0000256" key="2">
    <source>
        <dbReference type="ARBA" id="ARBA00022908"/>
    </source>
</evidence>
<protein>
    <recommendedName>
        <fullName evidence="5">Tyr recombinase domain-containing protein</fullName>
    </recommendedName>
</protein>
<keyword evidence="2" id="KW-0229">DNA integration</keyword>
<evidence type="ECO:0000313" key="6">
    <source>
        <dbReference type="EMBL" id="MFC5053696.1"/>
    </source>
</evidence>
<organism evidence="6 7">
    <name type="scientific">Saccharothrix xinjiangensis</name>
    <dbReference type="NCBI Taxonomy" id="204798"/>
    <lineage>
        <taxon>Bacteria</taxon>
        <taxon>Bacillati</taxon>
        <taxon>Actinomycetota</taxon>
        <taxon>Actinomycetes</taxon>
        <taxon>Pseudonocardiales</taxon>
        <taxon>Pseudonocardiaceae</taxon>
        <taxon>Saccharothrix</taxon>
    </lineage>
</organism>
<dbReference type="PROSITE" id="PS51898">
    <property type="entry name" value="TYR_RECOMBINASE"/>
    <property type="match status" value="1"/>
</dbReference>
<feature type="domain" description="Tyr recombinase" evidence="5">
    <location>
        <begin position="183"/>
        <end position="383"/>
    </location>
</feature>
<keyword evidence="4" id="KW-0233">DNA recombination</keyword>
<keyword evidence="7" id="KW-1185">Reference proteome</keyword>
<evidence type="ECO:0000313" key="7">
    <source>
        <dbReference type="Proteomes" id="UP001595833"/>
    </source>
</evidence>
<reference evidence="7" key="1">
    <citation type="journal article" date="2019" name="Int. J. Syst. Evol. Microbiol.">
        <title>The Global Catalogue of Microorganisms (GCM) 10K type strain sequencing project: providing services to taxonomists for standard genome sequencing and annotation.</title>
        <authorList>
            <consortium name="The Broad Institute Genomics Platform"/>
            <consortium name="The Broad Institute Genome Sequencing Center for Infectious Disease"/>
            <person name="Wu L."/>
            <person name="Ma J."/>
        </authorList>
    </citation>
    <scope>NUCLEOTIDE SEQUENCE [LARGE SCALE GENOMIC DNA]</scope>
    <source>
        <strain evidence="7">KCTC 12848</strain>
    </source>
</reference>
<dbReference type="InterPro" id="IPR010998">
    <property type="entry name" value="Integrase_recombinase_N"/>
</dbReference>
<dbReference type="EMBL" id="JBHSJB010000007">
    <property type="protein sequence ID" value="MFC5053696.1"/>
    <property type="molecule type" value="Genomic_DNA"/>
</dbReference>
<dbReference type="InterPro" id="IPR011010">
    <property type="entry name" value="DNA_brk_join_enz"/>
</dbReference>
<dbReference type="InterPro" id="IPR050808">
    <property type="entry name" value="Phage_Integrase"/>
</dbReference>
<accession>A0ABV9XZ64</accession>
<evidence type="ECO:0000256" key="3">
    <source>
        <dbReference type="ARBA" id="ARBA00023125"/>
    </source>
</evidence>
<sequence>MSVKRVGKRWLADGRVTDRDGHLVRVRRTGDTKTAAEEAWQEGAQEAAEQSRDALLSKDSRVNKLIDLWLEYVEQETALGEMSKNSLRQYKSYVKNWIRPALGHLTIREFKLRRMDSLIQKAHEKDPSVGASIRAVLSLLCGFAVQNEIMDVNPIRSAKRRRRSSGKEVVSMTRQQRRDLREKLVEFAQAQQVDKTGRSKGARGRVWLDLPELMDAMLATGVRIGELAALQGTAFDPATHTVRVAAHIIREEGVGLVREEYRKGGNDANRKALTLVVPEWSVPMWRRRRMAAGEGPMFAGFRGGWQDPVTLIHRLREAFTGCGYDWVTSHVWRKTVAAVLDEAGLGVGVVADQLGNTRSVAERHYIPPRSTNGIAAAALEEVY</sequence>
<dbReference type="Gene3D" id="1.10.150.130">
    <property type="match status" value="1"/>
</dbReference>
<dbReference type="PANTHER" id="PTHR30629">
    <property type="entry name" value="PROPHAGE INTEGRASE"/>
    <property type="match status" value="1"/>
</dbReference>
<dbReference type="Proteomes" id="UP001595833">
    <property type="component" value="Unassembled WGS sequence"/>
</dbReference>
<dbReference type="InterPro" id="IPR013762">
    <property type="entry name" value="Integrase-like_cat_sf"/>
</dbReference>
<dbReference type="Gene3D" id="1.10.443.10">
    <property type="entry name" value="Intergrase catalytic core"/>
    <property type="match status" value="1"/>
</dbReference>
<dbReference type="RefSeq" id="WP_344036561.1">
    <property type="nucleotide sequence ID" value="NZ_BAAAKE010000005.1"/>
</dbReference>
<name>A0ABV9XZ64_9PSEU</name>
<evidence type="ECO:0000256" key="1">
    <source>
        <dbReference type="ARBA" id="ARBA00008857"/>
    </source>
</evidence>
<keyword evidence="3" id="KW-0238">DNA-binding</keyword>
<comment type="similarity">
    <text evidence="1">Belongs to the 'phage' integrase family.</text>
</comment>
<dbReference type="InterPro" id="IPR002104">
    <property type="entry name" value="Integrase_catalytic"/>
</dbReference>
<proteinExistence type="inferred from homology"/>
<evidence type="ECO:0000259" key="5">
    <source>
        <dbReference type="PROSITE" id="PS51898"/>
    </source>
</evidence>
<evidence type="ECO:0000256" key="4">
    <source>
        <dbReference type="ARBA" id="ARBA00023172"/>
    </source>
</evidence>
<comment type="caution">
    <text evidence="6">The sequence shown here is derived from an EMBL/GenBank/DDBJ whole genome shotgun (WGS) entry which is preliminary data.</text>
</comment>